<keyword evidence="5" id="KW-0809">Transit peptide</keyword>
<keyword evidence="6 8" id="KW-1133">Transmembrane helix</keyword>
<dbReference type="Proteomes" id="UP000276588">
    <property type="component" value="Unassembled WGS sequence"/>
</dbReference>
<evidence type="ECO:0000256" key="5">
    <source>
        <dbReference type="ARBA" id="ARBA00022946"/>
    </source>
</evidence>
<organism evidence="10 11">
    <name type="scientific">Halonotius aquaticus</name>
    <dbReference type="NCBI Taxonomy" id="2216978"/>
    <lineage>
        <taxon>Archaea</taxon>
        <taxon>Methanobacteriati</taxon>
        <taxon>Methanobacteriota</taxon>
        <taxon>Stenosarchaea group</taxon>
        <taxon>Halobacteria</taxon>
        <taxon>Halobacteriales</taxon>
        <taxon>Haloferacaceae</taxon>
        <taxon>Halonotius</taxon>
    </lineage>
</organism>
<dbReference type="PANTHER" id="PTHR31412">
    <property type="entry name" value="ZINC METALLOPROTEASE EGY1"/>
    <property type="match status" value="1"/>
</dbReference>
<dbReference type="CDD" id="cd06160">
    <property type="entry name" value="S2P-M50_like_2"/>
    <property type="match status" value="1"/>
</dbReference>
<protein>
    <submittedName>
        <fullName evidence="10">Site-2 protease family protein</fullName>
    </submittedName>
</protein>
<name>A0A3A6PKU3_9EURY</name>
<dbReference type="GO" id="GO:0006508">
    <property type="term" value="P:proteolysis"/>
    <property type="evidence" value="ECO:0007669"/>
    <property type="project" value="UniProtKB-KW"/>
</dbReference>
<dbReference type="InterPro" id="IPR044838">
    <property type="entry name" value="EGY1-like"/>
</dbReference>
<dbReference type="OrthoDB" id="19110at2157"/>
<reference evidence="10 11" key="1">
    <citation type="submission" date="2018-06" db="EMBL/GenBank/DDBJ databases">
        <title>Halonotius sp. F13-13 a new haloarchaeeon isolated from a solar saltern from Isla Cristina, Huelva, Spain.</title>
        <authorList>
            <person name="Duran-Viseras A."/>
            <person name="Sanchez-Porro C."/>
            <person name="Ventosa A."/>
        </authorList>
    </citation>
    <scope>NUCLEOTIDE SEQUENCE [LARGE SCALE GENOMIC DNA]</scope>
    <source>
        <strain evidence="10 11">F13-13</strain>
    </source>
</reference>
<feature type="transmembrane region" description="Helical" evidence="8">
    <location>
        <begin position="326"/>
        <end position="343"/>
    </location>
</feature>
<feature type="transmembrane region" description="Helical" evidence="8">
    <location>
        <begin position="88"/>
        <end position="109"/>
    </location>
</feature>
<keyword evidence="11" id="KW-1185">Reference proteome</keyword>
<comment type="caution">
    <text evidence="10">The sequence shown here is derived from an EMBL/GenBank/DDBJ whole genome shotgun (WGS) entry which is preliminary data.</text>
</comment>
<proteinExistence type="predicted"/>
<keyword evidence="2 10" id="KW-0645">Protease</keyword>
<comment type="subcellular location">
    <subcellularLocation>
        <location evidence="1">Membrane</location>
        <topology evidence="1">Multi-pass membrane protein</topology>
    </subcellularLocation>
</comment>
<gene>
    <name evidence="10" type="ORF">DM826_10020</name>
</gene>
<evidence type="ECO:0000313" key="10">
    <source>
        <dbReference type="EMBL" id="RJX41987.1"/>
    </source>
</evidence>
<dbReference type="EMBL" id="QKNY01000018">
    <property type="protein sequence ID" value="RJX41987.1"/>
    <property type="molecule type" value="Genomic_DNA"/>
</dbReference>
<feature type="transmembrane region" description="Helical" evidence="8">
    <location>
        <begin position="296"/>
        <end position="314"/>
    </location>
</feature>
<evidence type="ECO:0000256" key="4">
    <source>
        <dbReference type="ARBA" id="ARBA00022801"/>
    </source>
</evidence>
<keyword evidence="7 8" id="KW-0472">Membrane</keyword>
<keyword evidence="3 8" id="KW-0812">Transmembrane</keyword>
<evidence type="ECO:0000256" key="2">
    <source>
        <dbReference type="ARBA" id="ARBA00022670"/>
    </source>
</evidence>
<feature type="domain" description="Peptidase M50" evidence="9">
    <location>
        <begin position="127"/>
        <end position="297"/>
    </location>
</feature>
<sequence length="378" mass="40683">MAEPESIPRPEGLETWYQLSDVRIDGDRIIYYGEPLIPEQRLHKELWPAFQEAGYELKLATPRGADGTALVAIESGSVGNDGVPWTNIALFAATIISTLFVGAVGWYFVPFSELVANPLAVLQAWPFTAAVLGVLMTHELGHYAMGRYHDVTVSLPYVIPFVFPFGTLGAIIKMKSRMPDRKALFDIGVAGPIAGLVATIVVTAIGLSLGPVELPARVVEQSQSAESIVFNNPPLMDLIAWAIGEPVVYSDPGLNPHPVIIGGWVGMFFTFLNLLPVGQLDGGHMVRAMVGQRQETIAALVPAVLVTIAGYLYYVRDLGLNDSVGLWAFWGLFSLVIAYKGPADPGDETAIGLPRLVVGLLTFALGSLCFMLVPIQVG</sequence>
<evidence type="ECO:0000256" key="7">
    <source>
        <dbReference type="ARBA" id="ARBA00023136"/>
    </source>
</evidence>
<accession>A0A3A6PKU3</accession>
<feature type="transmembrane region" description="Helical" evidence="8">
    <location>
        <begin position="355"/>
        <end position="375"/>
    </location>
</feature>
<feature type="transmembrane region" description="Helical" evidence="8">
    <location>
        <begin position="116"/>
        <end position="135"/>
    </location>
</feature>
<feature type="transmembrane region" description="Helical" evidence="8">
    <location>
        <begin position="257"/>
        <end position="275"/>
    </location>
</feature>
<keyword evidence="4" id="KW-0378">Hydrolase</keyword>
<dbReference type="GO" id="GO:0008233">
    <property type="term" value="F:peptidase activity"/>
    <property type="evidence" value="ECO:0007669"/>
    <property type="project" value="UniProtKB-KW"/>
</dbReference>
<evidence type="ECO:0000259" key="9">
    <source>
        <dbReference type="Pfam" id="PF02163"/>
    </source>
</evidence>
<evidence type="ECO:0000256" key="1">
    <source>
        <dbReference type="ARBA" id="ARBA00004141"/>
    </source>
</evidence>
<evidence type="ECO:0000313" key="11">
    <source>
        <dbReference type="Proteomes" id="UP000276588"/>
    </source>
</evidence>
<dbReference type="InterPro" id="IPR008915">
    <property type="entry name" value="Peptidase_M50"/>
</dbReference>
<evidence type="ECO:0000256" key="6">
    <source>
        <dbReference type="ARBA" id="ARBA00022989"/>
    </source>
</evidence>
<evidence type="ECO:0000256" key="8">
    <source>
        <dbReference type="SAM" id="Phobius"/>
    </source>
</evidence>
<evidence type="ECO:0000256" key="3">
    <source>
        <dbReference type="ARBA" id="ARBA00022692"/>
    </source>
</evidence>
<feature type="transmembrane region" description="Helical" evidence="8">
    <location>
        <begin position="155"/>
        <end position="172"/>
    </location>
</feature>
<dbReference type="Pfam" id="PF02163">
    <property type="entry name" value="Peptidase_M50"/>
    <property type="match status" value="1"/>
</dbReference>
<dbReference type="RefSeq" id="WP_120103802.1">
    <property type="nucleotide sequence ID" value="NZ_QKNY01000018.1"/>
</dbReference>
<feature type="transmembrane region" description="Helical" evidence="8">
    <location>
        <begin position="184"/>
        <end position="207"/>
    </location>
</feature>
<dbReference type="PANTHER" id="PTHR31412:SF0">
    <property type="entry name" value="ZINC METALLOPROTEASE EGY1, CHLOROPLASTIC-RELATED"/>
    <property type="match status" value="1"/>
</dbReference>
<dbReference type="GO" id="GO:0016020">
    <property type="term" value="C:membrane"/>
    <property type="evidence" value="ECO:0007669"/>
    <property type="project" value="UniProtKB-SubCell"/>
</dbReference>
<dbReference type="AlphaFoldDB" id="A0A3A6PKU3"/>